<evidence type="ECO:0000256" key="6">
    <source>
        <dbReference type="SAM" id="Phobius"/>
    </source>
</evidence>
<dbReference type="GO" id="GO:0000398">
    <property type="term" value="P:mRNA splicing, via spliceosome"/>
    <property type="evidence" value="ECO:0007669"/>
    <property type="project" value="TreeGrafter"/>
</dbReference>
<dbReference type="CDD" id="cd03390">
    <property type="entry name" value="PAP2_containing_1_like"/>
    <property type="match status" value="1"/>
</dbReference>
<sequence length="1036" mass="112346">MAYHREWDQGKPSYDDHYADSKRRKFNSGVLILGYEASQAYTDYDNGAGASFPKKRLQPSEPSPHVIFLGLDPDFNEADLQKYLVSLGCSIESVTIIRERTSGTCSFVFHRASKGFGFACFSSIEHARTFVDPRFPFVQIPPPASHGATATATFYKAIESGVPHNGRRVKIDFSQSVNPSDRGKGNRANANDGTRDIGSAPAAVLLFRGLDPLSGPQAIYQAMLSSSGPGKIGAKGMKRIILIKDKTTLASLGFAFVEFVDIQAASTVLGATMSPQIHPSGFRISDRPVAVSFAHPYSFQPIADLMIRDDACIAGSTSLGGEDNTLVRYWDETSTIAHLEFEVEESTQPTAATATTKDKKEKKKHRDTEVVQDMPAAASALPVSDKPVTLSFNKGLGRAGPVPAKPVNPAFSLDDGGIDNEVEEERAKGSARVVPLMASKKTATNINKWNQVQEELKDSAPQTTSSLVTFFWLYLPKIWAPVKKSEPVASMVVDTQPPEDDFEFSDLDALTCLLCARQLASMLLCFLIGETGLTQLSGMLCYPQKNLKDANLRDVARQKVATRKAASGSEQPKYRDRASERRVLFNQPEVPVPEKDNNKTGTRKRQADGPPPPPSPPPAPVNPGQDDSNVGNKLLKMMGWTEGTGLGTSGEGRVDPISAAVYAQGVGLGAMKGKDITTITSKSTFNAMPHQKANQKFRFGSWIRLHGVDLITMALMGALGLGIYEAPPAPSRSFPVYFQDGQVVYPQFAYPMRKEIVPIVAAALIAFFVPFFFFCLFQLRRRSLEDLCTTTLGLLKSLITAAVFQVWVKWLIGGLRPHFLVACMPNIQPGAAPSGNGFASIMYDRSICTGDEKTINDSLESMPSGHSTAAWAGLFYLSLYFNAQLKVMSAHNSAYWKMILMFCPLLGATLISGALTIDEFHNWYDVLAGAIIGISTAIVAFRSTFAAVTDFRYNHIALPRATSLFHRHGAGDIMPFFDYSRQAEYSSHQLPFTREGGWGLGGAEGVVGAPGDATALGLGGGAATNGARVQNGDNMV</sequence>
<evidence type="ECO:0000256" key="1">
    <source>
        <dbReference type="ARBA" id="ARBA00004123"/>
    </source>
</evidence>
<dbReference type="AlphaFoldDB" id="A0A8H6VYT5"/>
<dbReference type="SUPFAM" id="SSF54928">
    <property type="entry name" value="RNA-binding domain, RBD"/>
    <property type="match status" value="1"/>
</dbReference>
<dbReference type="Gene3D" id="3.30.70.330">
    <property type="match status" value="2"/>
</dbReference>
<dbReference type="OrthoDB" id="29523at2759"/>
<feature type="region of interest" description="Disordered" evidence="5">
    <location>
        <begin position="560"/>
        <end position="632"/>
    </location>
</feature>
<evidence type="ECO:0000256" key="4">
    <source>
        <dbReference type="PROSITE-ProRule" id="PRU00176"/>
    </source>
</evidence>
<dbReference type="SMART" id="SM00443">
    <property type="entry name" value="G_patch"/>
    <property type="match status" value="1"/>
</dbReference>
<evidence type="ECO:0000256" key="5">
    <source>
        <dbReference type="SAM" id="MobiDB-lite"/>
    </source>
</evidence>
<evidence type="ECO:0000256" key="3">
    <source>
        <dbReference type="ARBA" id="ARBA00023242"/>
    </source>
</evidence>
<feature type="region of interest" description="Disordered" evidence="5">
    <location>
        <begin position="173"/>
        <end position="195"/>
    </location>
</feature>
<dbReference type="PROSITE" id="PS50102">
    <property type="entry name" value="RRM"/>
    <property type="match status" value="1"/>
</dbReference>
<keyword evidence="2 4" id="KW-0694">RNA-binding</keyword>
<comment type="subcellular location">
    <subcellularLocation>
        <location evidence="1">Nucleus</location>
    </subcellularLocation>
</comment>
<dbReference type="Pfam" id="PF01585">
    <property type="entry name" value="G-patch"/>
    <property type="match status" value="1"/>
</dbReference>
<evidence type="ECO:0000313" key="9">
    <source>
        <dbReference type="EMBL" id="KAF7295248.1"/>
    </source>
</evidence>
<dbReference type="InterPro" id="IPR035979">
    <property type="entry name" value="RBD_domain_sf"/>
</dbReference>
<dbReference type="PANTHER" id="PTHR13948">
    <property type="entry name" value="RNA-BINDING PROTEIN"/>
    <property type="match status" value="1"/>
</dbReference>
<dbReference type="InterPro" id="IPR000326">
    <property type="entry name" value="PAP2/HPO"/>
</dbReference>
<dbReference type="RefSeq" id="XP_037216611.1">
    <property type="nucleotide sequence ID" value="XM_037367217.1"/>
</dbReference>
<feature type="region of interest" description="Disordered" evidence="5">
    <location>
        <begin position="345"/>
        <end position="367"/>
    </location>
</feature>
<proteinExistence type="predicted"/>
<dbReference type="PANTHER" id="PTHR13948:SF3">
    <property type="entry name" value="FI21118P1"/>
    <property type="match status" value="1"/>
</dbReference>
<keyword evidence="10" id="KW-1185">Reference proteome</keyword>
<dbReference type="EMBL" id="JACAZF010000009">
    <property type="protein sequence ID" value="KAF7295248.1"/>
    <property type="molecule type" value="Genomic_DNA"/>
</dbReference>
<dbReference type="InterPro" id="IPR000504">
    <property type="entry name" value="RRM_dom"/>
</dbReference>
<keyword evidence="6" id="KW-0472">Membrane</keyword>
<dbReference type="SUPFAM" id="SSF48317">
    <property type="entry name" value="Acid phosphatase/Vanadium-dependent haloperoxidase"/>
    <property type="match status" value="1"/>
</dbReference>
<dbReference type="Proteomes" id="UP000636479">
    <property type="component" value="Unassembled WGS sequence"/>
</dbReference>
<reference evidence="9" key="1">
    <citation type="submission" date="2020-05" db="EMBL/GenBank/DDBJ databases">
        <title>Mycena genomes resolve the evolution of fungal bioluminescence.</title>
        <authorList>
            <person name="Tsai I.J."/>
        </authorList>
    </citation>
    <scope>NUCLEOTIDE SEQUENCE</scope>
    <source>
        <strain evidence="9">171206Taipei</strain>
    </source>
</reference>
<evidence type="ECO:0000256" key="2">
    <source>
        <dbReference type="ARBA" id="ARBA00022884"/>
    </source>
</evidence>
<feature type="compositionally biased region" description="Basic and acidic residues" evidence="5">
    <location>
        <begin position="572"/>
        <end position="583"/>
    </location>
</feature>
<dbReference type="Gene3D" id="1.20.144.10">
    <property type="entry name" value="Phosphatidic acid phosphatase type 2/haloperoxidase"/>
    <property type="match status" value="1"/>
</dbReference>
<gene>
    <name evidence="9" type="ORF">MIND_01063700</name>
</gene>
<dbReference type="InterPro" id="IPR036938">
    <property type="entry name" value="PAP2/HPO_sf"/>
</dbReference>
<dbReference type="GeneID" id="59349733"/>
<accession>A0A8H6VYT5</accession>
<dbReference type="GO" id="GO:0005634">
    <property type="term" value="C:nucleus"/>
    <property type="evidence" value="ECO:0007669"/>
    <property type="project" value="UniProtKB-SubCell"/>
</dbReference>
<dbReference type="InterPro" id="IPR012677">
    <property type="entry name" value="Nucleotide-bd_a/b_plait_sf"/>
</dbReference>
<dbReference type="GO" id="GO:0003723">
    <property type="term" value="F:RNA binding"/>
    <property type="evidence" value="ECO:0007669"/>
    <property type="project" value="UniProtKB-UniRule"/>
</dbReference>
<organism evidence="9 10">
    <name type="scientific">Mycena indigotica</name>
    <dbReference type="NCBI Taxonomy" id="2126181"/>
    <lineage>
        <taxon>Eukaryota</taxon>
        <taxon>Fungi</taxon>
        <taxon>Dikarya</taxon>
        <taxon>Basidiomycota</taxon>
        <taxon>Agaricomycotina</taxon>
        <taxon>Agaricomycetes</taxon>
        <taxon>Agaricomycetidae</taxon>
        <taxon>Agaricales</taxon>
        <taxon>Marasmiineae</taxon>
        <taxon>Mycenaceae</taxon>
        <taxon>Mycena</taxon>
    </lineage>
</organism>
<feature type="transmembrane region" description="Helical" evidence="6">
    <location>
        <begin position="756"/>
        <end position="779"/>
    </location>
</feature>
<keyword evidence="6" id="KW-0812">Transmembrane</keyword>
<evidence type="ECO:0000259" key="7">
    <source>
        <dbReference type="PROSITE" id="PS50102"/>
    </source>
</evidence>
<feature type="domain" description="G-patch" evidence="8">
    <location>
        <begin position="627"/>
        <end position="673"/>
    </location>
</feature>
<dbReference type="PROSITE" id="PS50174">
    <property type="entry name" value="G_PATCH"/>
    <property type="match status" value="1"/>
</dbReference>
<feature type="transmembrane region" description="Helical" evidence="6">
    <location>
        <begin position="865"/>
        <end position="883"/>
    </location>
</feature>
<feature type="compositionally biased region" description="Pro residues" evidence="5">
    <location>
        <begin position="609"/>
        <end position="621"/>
    </location>
</feature>
<evidence type="ECO:0000313" key="10">
    <source>
        <dbReference type="Proteomes" id="UP000636479"/>
    </source>
</evidence>
<feature type="transmembrane region" description="Helical" evidence="6">
    <location>
        <begin position="791"/>
        <end position="812"/>
    </location>
</feature>
<name>A0A8H6VYT5_9AGAR</name>
<dbReference type="Pfam" id="PF01569">
    <property type="entry name" value="PAP2"/>
    <property type="match status" value="1"/>
</dbReference>
<feature type="transmembrane region" description="Helical" evidence="6">
    <location>
        <begin position="895"/>
        <end position="917"/>
    </location>
</feature>
<keyword evidence="6" id="KW-1133">Transmembrane helix</keyword>
<dbReference type="InterPro" id="IPR000467">
    <property type="entry name" value="G_patch_dom"/>
</dbReference>
<comment type="caution">
    <text evidence="9">The sequence shown here is derived from an EMBL/GenBank/DDBJ whole genome shotgun (WGS) entry which is preliminary data.</text>
</comment>
<dbReference type="SMART" id="SM00014">
    <property type="entry name" value="acidPPc"/>
    <property type="match status" value="1"/>
</dbReference>
<protein>
    <submittedName>
        <fullName evidence="9">RhoA GTPase effector DIA/Diaphanous</fullName>
    </submittedName>
</protein>
<feature type="domain" description="RRM" evidence="7">
    <location>
        <begin position="64"/>
        <end position="176"/>
    </location>
</feature>
<evidence type="ECO:0000259" key="8">
    <source>
        <dbReference type="PROSITE" id="PS50174"/>
    </source>
</evidence>
<keyword evidence="3" id="KW-0539">Nucleus</keyword>
<feature type="transmembrane region" description="Helical" evidence="6">
    <location>
        <begin position="923"/>
        <end position="941"/>
    </location>
</feature>